<dbReference type="KEGG" id="pfla:Pflav_072430"/>
<keyword evidence="3" id="KW-1185">Reference proteome</keyword>
<dbReference type="Proteomes" id="UP000502508">
    <property type="component" value="Chromosome"/>
</dbReference>
<evidence type="ECO:0000313" key="3">
    <source>
        <dbReference type="Proteomes" id="UP000502508"/>
    </source>
</evidence>
<name>A0A6F8Y479_9ACTN</name>
<evidence type="ECO:0000256" key="1">
    <source>
        <dbReference type="SAM" id="MobiDB-lite"/>
    </source>
</evidence>
<accession>A0A6F8Y479</accession>
<gene>
    <name evidence="2" type="ORF">Pflav_072430</name>
</gene>
<dbReference type="EMBL" id="AP022870">
    <property type="protein sequence ID" value="BCB80833.1"/>
    <property type="molecule type" value="Genomic_DNA"/>
</dbReference>
<dbReference type="Gene3D" id="3.40.630.30">
    <property type="match status" value="1"/>
</dbReference>
<dbReference type="SUPFAM" id="SSF55729">
    <property type="entry name" value="Acyl-CoA N-acyltransferases (Nat)"/>
    <property type="match status" value="1"/>
</dbReference>
<feature type="compositionally biased region" description="Basic and acidic residues" evidence="1">
    <location>
        <begin position="8"/>
        <end position="21"/>
    </location>
</feature>
<feature type="region of interest" description="Disordered" evidence="1">
    <location>
        <begin position="1"/>
        <end position="21"/>
    </location>
</feature>
<dbReference type="GO" id="GO:0016740">
    <property type="term" value="F:transferase activity"/>
    <property type="evidence" value="ECO:0007669"/>
    <property type="project" value="UniProtKB-KW"/>
</dbReference>
<evidence type="ECO:0000313" key="2">
    <source>
        <dbReference type="EMBL" id="BCB80833.1"/>
    </source>
</evidence>
<keyword evidence="2" id="KW-0808">Transferase</keyword>
<dbReference type="AlphaFoldDB" id="A0A6F8Y479"/>
<reference evidence="2 3" key="1">
    <citation type="submission" date="2020-03" db="EMBL/GenBank/DDBJ databases">
        <title>Whole genome shotgun sequence of Phytohabitans flavus NBRC 107702.</title>
        <authorList>
            <person name="Komaki H."/>
            <person name="Tamura T."/>
        </authorList>
    </citation>
    <scope>NUCLEOTIDE SEQUENCE [LARGE SCALE GENOMIC DNA]</scope>
    <source>
        <strain evidence="2 3">NBRC 107702</strain>
    </source>
</reference>
<dbReference type="InterPro" id="IPR016181">
    <property type="entry name" value="Acyl_CoA_acyltransferase"/>
</dbReference>
<protein>
    <submittedName>
        <fullName evidence="2">N-acetyltransferase</fullName>
    </submittedName>
</protein>
<proteinExistence type="predicted"/>
<organism evidence="2 3">
    <name type="scientific">Phytohabitans flavus</name>
    <dbReference type="NCBI Taxonomy" id="1076124"/>
    <lineage>
        <taxon>Bacteria</taxon>
        <taxon>Bacillati</taxon>
        <taxon>Actinomycetota</taxon>
        <taxon>Actinomycetes</taxon>
        <taxon>Micromonosporales</taxon>
        <taxon>Micromonosporaceae</taxon>
    </lineage>
</organism>
<reference evidence="2 3" key="2">
    <citation type="submission" date="2020-03" db="EMBL/GenBank/DDBJ databases">
        <authorList>
            <person name="Ichikawa N."/>
            <person name="Kimura A."/>
            <person name="Kitahashi Y."/>
            <person name="Uohara A."/>
        </authorList>
    </citation>
    <scope>NUCLEOTIDE SEQUENCE [LARGE SCALE GENOMIC DNA]</scope>
    <source>
        <strain evidence="2 3">NBRC 107702</strain>
    </source>
</reference>
<sequence length="232" mass="24059">MTLNPDAEGDKSRLDDEKSRADDARTVHPLLTYLLAAAEGRFPLVDGGCTVLPPLPGGLACSVAFTGHALVATAHPAQEVLTRGADGFGGSVAPDFLRWLAGPTGWIDAIDVTLVGRGTGGPGLPARLDAESHPRVQHAKSLRRDVRVYGDERGLVTLAAGLAGRTELGIEAAPAGQGRGWGRSLLRDALGLVPEGEPVFAGVAPGNARSLRAFLAVGFVPLGSEVTIRPER</sequence>